<dbReference type="Proteomes" id="UP000594263">
    <property type="component" value="Unplaced"/>
</dbReference>
<dbReference type="AlphaFoldDB" id="A0A7N0RDH7"/>
<evidence type="ECO:0000313" key="2">
    <source>
        <dbReference type="Proteomes" id="UP000594263"/>
    </source>
</evidence>
<dbReference type="Gramene" id="Kaladp0008s0573.1.v1.1">
    <property type="protein sequence ID" value="Kaladp0008s0573.1.v1.1.CDS.1"/>
    <property type="gene ID" value="Kaladp0008s0573.v1.1"/>
</dbReference>
<dbReference type="EnsemblPlants" id="Kaladp0008s0573.1.v1.1">
    <property type="protein sequence ID" value="Kaladp0008s0573.1.v1.1.CDS.1"/>
    <property type="gene ID" value="Kaladp0008s0573.v1.1"/>
</dbReference>
<sequence>MCGLKLVHQEDKYASYWLMKTEIWVKIQMCIIVQSIWNSYGVSKSCHRNGCDKPANDVGSCILSHCTGPSSVVMASRLITSA</sequence>
<organism evidence="1 2">
    <name type="scientific">Kalanchoe fedtschenkoi</name>
    <name type="common">Lavender scallops</name>
    <name type="synonym">South American air plant</name>
    <dbReference type="NCBI Taxonomy" id="63787"/>
    <lineage>
        <taxon>Eukaryota</taxon>
        <taxon>Viridiplantae</taxon>
        <taxon>Streptophyta</taxon>
        <taxon>Embryophyta</taxon>
        <taxon>Tracheophyta</taxon>
        <taxon>Spermatophyta</taxon>
        <taxon>Magnoliopsida</taxon>
        <taxon>eudicotyledons</taxon>
        <taxon>Gunneridae</taxon>
        <taxon>Pentapetalae</taxon>
        <taxon>Saxifragales</taxon>
        <taxon>Crassulaceae</taxon>
        <taxon>Kalanchoe</taxon>
    </lineage>
</organism>
<reference evidence="1" key="1">
    <citation type="submission" date="2021-01" db="UniProtKB">
        <authorList>
            <consortium name="EnsemblPlants"/>
        </authorList>
    </citation>
    <scope>IDENTIFICATION</scope>
</reference>
<proteinExistence type="predicted"/>
<evidence type="ECO:0000313" key="1">
    <source>
        <dbReference type="EnsemblPlants" id="Kaladp0008s0573.1.v1.1.CDS.1"/>
    </source>
</evidence>
<name>A0A7N0RDH7_KALFE</name>
<protein>
    <submittedName>
        <fullName evidence="1">Uncharacterized protein</fullName>
    </submittedName>
</protein>
<accession>A0A7N0RDH7</accession>
<keyword evidence="2" id="KW-1185">Reference proteome</keyword>